<feature type="compositionally biased region" description="Polar residues" evidence="1">
    <location>
        <begin position="417"/>
        <end position="429"/>
    </location>
</feature>
<evidence type="ECO:0000313" key="5">
    <source>
        <dbReference type="Proteomes" id="UP001558632"/>
    </source>
</evidence>
<dbReference type="InterPro" id="IPR002035">
    <property type="entry name" value="VWF_A"/>
</dbReference>
<dbReference type="SUPFAM" id="SSF53300">
    <property type="entry name" value="vWA-like"/>
    <property type="match status" value="1"/>
</dbReference>
<evidence type="ECO:0000256" key="2">
    <source>
        <dbReference type="SAM" id="Phobius"/>
    </source>
</evidence>
<proteinExistence type="predicted"/>
<feature type="region of interest" description="Disordered" evidence="1">
    <location>
        <begin position="551"/>
        <end position="574"/>
    </location>
</feature>
<keyword evidence="2" id="KW-0812">Transmembrane</keyword>
<evidence type="ECO:0000256" key="1">
    <source>
        <dbReference type="SAM" id="MobiDB-lite"/>
    </source>
</evidence>
<feature type="compositionally biased region" description="Acidic residues" evidence="1">
    <location>
        <begin position="442"/>
        <end position="451"/>
    </location>
</feature>
<reference evidence="4 5" key="1">
    <citation type="submission" date="2024-07" db="EMBL/GenBank/DDBJ databases">
        <title>Enhanced genomic and transcriptomic resources for Trichinella pseudospiralis and T. spiralis underpin the discovery of pronounced molecular differences between stages and species.</title>
        <authorList>
            <person name="Pasi K.K."/>
            <person name="La Rosa G."/>
            <person name="Gomez-Morales M.A."/>
            <person name="Tosini F."/>
            <person name="Sumanam S."/>
            <person name="Young N.D."/>
            <person name="Chang B.C."/>
            <person name="Robin G.B."/>
        </authorList>
    </citation>
    <scope>NUCLEOTIDE SEQUENCE [LARGE SCALE GENOMIC DNA]</scope>
    <source>
        <strain evidence="4">ISS534</strain>
    </source>
</reference>
<dbReference type="PROSITE" id="PS50234">
    <property type="entry name" value="VWFA"/>
    <property type="match status" value="1"/>
</dbReference>
<comment type="caution">
    <text evidence="4">The sequence shown here is derived from an EMBL/GenBank/DDBJ whole genome shotgun (WGS) entry which is preliminary data.</text>
</comment>
<feature type="compositionally biased region" description="Polar residues" evidence="1">
    <location>
        <begin position="374"/>
        <end position="398"/>
    </location>
</feature>
<keyword evidence="2" id="KW-0472">Membrane</keyword>
<feature type="compositionally biased region" description="Acidic residues" evidence="1">
    <location>
        <begin position="399"/>
        <end position="415"/>
    </location>
</feature>
<keyword evidence="2" id="KW-1133">Transmembrane helix</keyword>
<dbReference type="GO" id="GO:0005581">
    <property type="term" value="C:collagen trimer"/>
    <property type="evidence" value="ECO:0007669"/>
    <property type="project" value="UniProtKB-KW"/>
</dbReference>
<dbReference type="EMBL" id="JBEUSY010000376">
    <property type="protein sequence ID" value="KAL1235870.1"/>
    <property type="molecule type" value="Genomic_DNA"/>
</dbReference>
<protein>
    <submittedName>
        <fullName evidence="4">Collagen alpha-2(VI) chain</fullName>
    </submittedName>
</protein>
<dbReference type="InterPro" id="IPR036465">
    <property type="entry name" value="vWFA_dom_sf"/>
</dbReference>
<feature type="region of interest" description="Disordered" evidence="1">
    <location>
        <begin position="374"/>
        <end position="462"/>
    </location>
</feature>
<keyword evidence="4" id="KW-0176">Collagen</keyword>
<feature type="transmembrane region" description="Helical" evidence="2">
    <location>
        <begin position="520"/>
        <end position="543"/>
    </location>
</feature>
<name>A0ABR3KFJ2_TRISP</name>
<sequence>MCRLGLQHIQTVLVSGQFLFKKKAKAKKSKDTLKEKIESVESTDKNKLLIPDFAPRQNALLWNMEKLQKSFIVLMALFYSVACSYDGNGIQAERDPFSADVALIFDSSKVISEKMFEKEKNAIISLAKVFSEDKYNVRLAVIQYSMKSDQQYLPANVVYNLDYIKDIKNFSNQIIKIKQSHWLVNISDALRVCKTNVFESEDINGGRPTRRHFVILFTYGTTFVEDDLPHYWAQIMKNAGHHIFVVSTRTYNRATYKKSTQQHHFLQKNVASDPTLFFILDEFANMKTFLNLLLMKMFSIGNTMITISTTTPTTTTITTNDVSNVSSPNEENGTIITDEYLNSISTMQQFNETDLTSHPYETTTNAEQSLNSTLNETDLTPTENISNAEPSSESTNELDLSENSDDIDKDEDDEQIVANTLDESASTLSHESDMDTPLVDENLNDSDEVESESSSIELDNNILENNTSTSNLINEKMKNSSLKFENRTEDTFTRTVPNNSSGALNLTDIYNDQKNKEPNFWIFIFIFAPVGVAFLLAMTVYGIRKRQKLSKMRKTEQPVEKDNKEQTNESISSTIHPGYSAIMEDLEEL</sequence>
<accession>A0ABR3KFJ2</accession>
<gene>
    <name evidence="4" type="ORF">TSPI_03846</name>
</gene>
<evidence type="ECO:0000259" key="3">
    <source>
        <dbReference type="PROSITE" id="PS50234"/>
    </source>
</evidence>
<dbReference type="PANTHER" id="PTHR24020">
    <property type="entry name" value="COLLAGEN ALPHA"/>
    <property type="match status" value="1"/>
</dbReference>
<organism evidence="4 5">
    <name type="scientific">Trichinella spiralis</name>
    <name type="common">Trichina worm</name>
    <dbReference type="NCBI Taxonomy" id="6334"/>
    <lineage>
        <taxon>Eukaryota</taxon>
        <taxon>Metazoa</taxon>
        <taxon>Ecdysozoa</taxon>
        <taxon>Nematoda</taxon>
        <taxon>Enoplea</taxon>
        <taxon>Dorylaimia</taxon>
        <taxon>Trichinellida</taxon>
        <taxon>Trichinellidae</taxon>
        <taxon>Trichinella</taxon>
    </lineage>
</organism>
<feature type="domain" description="VWFA" evidence="3">
    <location>
        <begin position="100"/>
        <end position="293"/>
    </location>
</feature>
<dbReference type="PANTHER" id="PTHR24020:SF84">
    <property type="entry name" value="VWFA DOMAIN-CONTAINING PROTEIN"/>
    <property type="match status" value="1"/>
</dbReference>
<dbReference type="SMART" id="SM00327">
    <property type="entry name" value="VWA"/>
    <property type="match status" value="1"/>
</dbReference>
<evidence type="ECO:0000313" key="4">
    <source>
        <dbReference type="EMBL" id="KAL1235870.1"/>
    </source>
</evidence>
<dbReference type="Pfam" id="PF00092">
    <property type="entry name" value="VWA"/>
    <property type="match status" value="1"/>
</dbReference>
<keyword evidence="5" id="KW-1185">Reference proteome</keyword>
<dbReference type="Gene3D" id="3.40.50.410">
    <property type="entry name" value="von Willebrand factor, type A domain"/>
    <property type="match status" value="1"/>
</dbReference>
<feature type="compositionally biased region" description="Basic and acidic residues" evidence="1">
    <location>
        <begin position="553"/>
        <end position="567"/>
    </location>
</feature>
<dbReference type="Proteomes" id="UP001558632">
    <property type="component" value="Unassembled WGS sequence"/>
</dbReference>
<dbReference type="InterPro" id="IPR050525">
    <property type="entry name" value="ECM_Assembly_Org"/>
</dbReference>